<keyword evidence="3" id="KW-1185">Reference proteome</keyword>
<sequence>MKYQAPETFFQLLLGIIFFFLAPFPSIVHLYCAFRDPVKLSLSVGILFFSFSLLPPLFYLS</sequence>
<organism evidence="2 3">
    <name type="scientific">Aspergillus minisclerotigenes</name>
    <dbReference type="NCBI Taxonomy" id="656917"/>
    <lineage>
        <taxon>Eukaryota</taxon>
        <taxon>Fungi</taxon>
        <taxon>Dikarya</taxon>
        <taxon>Ascomycota</taxon>
        <taxon>Pezizomycotina</taxon>
        <taxon>Eurotiomycetes</taxon>
        <taxon>Eurotiomycetidae</taxon>
        <taxon>Eurotiales</taxon>
        <taxon>Aspergillaceae</taxon>
        <taxon>Aspergillus</taxon>
        <taxon>Aspergillus subgen. Circumdati</taxon>
    </lineage>
</organism>
<keyword evidence="1" id="KW-0812">Transmembrane</keyword>
<evidence type="ECO:0000313" key="2">
    <source>
        <dbReference type="EMBL" id="KAB8267356.1"/>
    </source>
</evidence>
<reference evidence="2 3" key="1">
    <citation type="submission" date="2019-04" db="EMBL/GenBank/DDBJ databases">
        <title>Fungal friends and foes A comparative genomics study of 23 Aspergillus species from section Flavi.</title>
        <authorList>
            <consortium name="DOE Joint Genome Institute"/>
            <person name="Kjaerbolling I."/>
            <person name="Vesth T.C."/>
            <person name="Frisvad J.C."/>
            <person name="Nybo J.L."/>
            <person name="Theobald S."/>
            <person name="Kildgaard S."/>
            <person name="Petersen T.I."/>
            <person name="Kuo A."/>
            <person name="Sato A."/>
            <person name="Lyhne E.K."/>
            <person name="Kogle M.E."/>
            <person name="Wiebenga A."/>
            <person name="Kun R.S."/>
            <person name="Lubbers R.J."/>
            <person name="Makela M.R."/>
            <person name="Barry K."/>
            <person name="Chovatia M."/>
            <person name="Clum A."/>
            <person name="Daum C."/>
            <person name="Haridas S."/>
            <person name="He G."/>
            <person name="LaButti K."/>
            <person name="Lipzen A."/>
            <person name="Mondo S."/>
            <person name="Pangilinan J."/>
            <person name="Riley R."/>
            <person name="Salamov A."/>
            <person name="Simmons B.A."/>
            <person name="Magnuson J.K."/>
            <person name="Henrissat B."/>
            <person name="Mortensen U.H."/>
            <person name="Larsen T.O."/>
            <person name="De vries R.P."/>
            <person name="Grigoriev I.V."/>
            <person name="Machida M."/>
            <person name="Baker S.E."/>
            <person name="Andersen M.R."/>
        </authorList>
    </citation>
    <scope>NUCLEOTIDE SEQUENCE [LARGE SCALE GENOMIC DNA]</scope>
    <source>
        <strain evidence="2 3">CBS 117635</strain>
    </source>
</reference>
<feature type="transmembrane region" description="Helical" evidence="1">
    <location>
        <begin position="40"/>
        <end position="60"/>
    </location>
</feature>
<feature type="transmembrane region" description="Helical" evidence="1">
    <location>
        <begin position="12"/>
        <end position="34"/>
    </location>
</feature>
<evidence type="ECO:0000256" key="1">
    <source>
        <dbReference type="SAM" id="Phobius"/>
    </source>
</evidence>
<proteinExistence type="predicted"/>
<name>A0A5N6ILQ3_9EURO</name>
<evidence type="ECO:0000313" key="3">
    <source>
        <dbReference type="Proteomes" id="UP000326289"/>
    </source>
</evidence>
<gene>
    <name evidence="2" type="ORF">BDV30DRAFT_220314</name>
</gene>
<keyword evidence="1" id="KW-1133">Transmembrane helix</keyword>
<protein>
    <submittedName>
        <fullName evidence="2">Uncharacterized protein</fullName>
    </submittedName>
</protein>
<keyword evidence="1" id="KW-0472">Membrane</keyword>
<accession>A0A5N6ILQ3</accession>
<dbReference type="Proteomes" id="UP000326289">
    <property type="component" value="Unassembled WGS sequence"/>
</dbReference>
<dbReference type="AlphaFoldDB" id="A0A5N6ILQ3"/>
<dbReference type="EMBL" id="ML732906">
    <property type="protein sequence ID" value="KAB8267356.1"/>
    <property type="molecule type" value="Genomic_DNA"/>
</dbReference>